<proteinExistence type="predicted"/>
<sequence>MPLSRRAAVLILLFADPHGALRVVLTMRSSTLKSYSGQAALPGGKSEEGETAFMTARREAAEEIGLPMQESKLPPPFKVEHLCELPTNLAKTELVVRPCVAFLHSHDERTGQDANVTETLIPRLDAKEVAAVFSAPFHNFLSSKDDPTQSNLPGEPSDWYEGQWTDWHQSRWRMHNFFVPVTNQAITLPKRTEAQRAAADHLRSLERYRVFGMTARILVDAARLAYAKEPEFEHNSHFGDEDTILRLRRIGRLGALRRDGDELTRDDLRRAGNL</sequence>
<dbReference type="PANTHER" id="PTHR12992:SF24">
    <property type="entry name" value="PEROXISOMAL COENZYME A DIPHOSPHATASE NUDT7"/>
    <property type="match status" value="1"/>
</dbReference>
<dbReference type="PANTHER" id="PTHR12992">
    <property type="entry name" value="NUDIX HYDROLASE"/>
    <property type="match status" value="1"/>
</dbReference>
<evidence type="ECO:0000256" key="2">
    <source>
        <dbReference type="ARBA" id="ARBA00001946"/>
    </source>
</evidence>
<name>U1GP56_ENDPU</name>
<keyword evidence="7" id="KW-0732">Signal</keyword>
<feature type="chain" id="PRO_5004611428" description="Nudix hydrolase domain-containing protein" evidence="7">
    <location>
        <begin position="23"/>
        <end position="274"/>
    </location>
</feature>
<dbReference type="SUPFAM" id="SSF55811">
    <property type="entry name" value="Nudix"/>
    <property type="match status" value="1"/>
</dbReference>
<dbReference type="Gene3D" id="3.90.79.10">
    <property type="entry name" value="Nucleoside Triphosphate Pyrophosphohydrolase"/>
    <property type="match status" value="1"/>
</dbReference>
<feature type="signal peptide" evidence="7">
    <location>
        <begin position="1"/>
        <end position="22"/>
    </location>
</feature>
<evidence type="ECO:0000256" key="7">
    <source>
        <dbReference type="SAM" id="SignalP"/>
    </source>
</evidence>
<protein>
    <recommendedName>
        <fullName evidence="8">Nudix hydrolase domain-containing protein</fullName>
    </recommendedName>
</protein>
<dbReference type="OrthoDB" id="206213at2759"/>
<evidence type="ECO:0000256" key="4">
    <source>
        <dbReference type="ARBA" id="ARBA00022801"/>
    </source>
</evidence>
<evidence type="ECO:0000256" key="3">
    <source>
        <dbReference type="ARBA" id="ARBA00022723"/>
    </source>
</evidence>
<reference evidence="10" key="1">
    <citation type="journal article" date="2014" name="BMC Genomics">
        <title>Genome characteristics reveal the impact of lichenization on lichen-forming fungus Endocarpon pusillum Hedwig (Verrucariales, Ascomycota).</title>
        <authorList>
            <person name="Wang Y.-Y."/>
            <person name="Liu B."/>
            <person name="Zhang X.-Y."/>
            <person name="Zhou Q.-M."/>
            <person name="Zhang T."/>
            <person name="Li H."/>
            <person name="Yu Y.-F."/>
            <person name="Zhang X.-L."/>
            <person name="Hao X.-Y."/>
            <person name="Wang M."/>
            <person name="Wang L."/>
            <person name="Wei J.-C."/>
        </authorList>
    </citation>
    <scope>NUCLEOTIDE SEQUENCE [LARGE SCALE GENOMIC DNA]</scope>
    <source>
        <strain evidence="10">Z07020 / HMAS-L-300199</strain>
    </source>
</reference>
<dbReference type="GeneID" id="19236029"/>
<dbReference type="GO" id="GO:0015938">
    <property type="term" value="P:coenzyme A catabolic process"/>
    <property type="evidence" value="ECO:0007669"/>
    <property type="project" value="TreeGrafter"/>
</dbReference>
<dbReference type="InterPro" id="IPR015797">
    <property type="entry name" value="NUDIX_hydrolase-like_dom_sf"/>
</dbReference>
<keyword evidence="10" id="KW-1185">Reference proteome</keyword>
<dbReference type="EMBL" id="KE720941">
    <property type="protein sequence ID" value="ERF73716.1"/>
    <property type="molecule type" value="Genomic_DNA"/>
</dbReference>
<dbReference type="RefSeq" id="XP_007800719.1">
    <property type="nucleotide sequence ID" value="XM_007802528.1"/>
</dbReference>
<evidence type="ECO:0000313" key="9">
    <source>
        <dbReference type="EMBL" id="ERF73716.1"/>
    </source>
</evidence>
<keyword evidence="3" id="KW-0479">Metal-binding</keyword>
<dbReference type="Pfam" id="PF00293">
    <property type="entry name" value="NUDIX"/>
    <property type="match status" value="1"/>
</dbReference>
<dbReference type="InterPro" id="IPR045121">
    <property type="entry name" value="CoAse"/>
</dbReference>
<dbReference type="FunFam" id="3.90.79.10:FF:000053">
    <property type="entry name" value="Coenzyme A diphosphatase"/>
    <property type="match status" value="1"/>
</dbReference>
<organism evidence="9 10">
    <name type="scientific">Endocarpon pusillum (strain Z07020 / HMAS-L-300199)</name>
    <name type="common">Lichen-forming fungus</name>
    <dbReference type="NCBI Taxonomy" id="1263415"/>
    <lineage>
        <taxon>Eukaryota</taxon>
        <taxon>Fungi</taxon>
        <taxon>Dikarya</taxon>
        <taxon>Ascomycota</taxon>
        <taxon>Pezizomycotina</taxon>
        <taxon>Eurotiomycetes</taxon>
        <taxon>Chaetothyriomycetidae</taxon>
        <taxon>Verrucariales</taxon>
        <taxon>Verrucariaceae</taxon>
        <taxon>Endocarpon</taxon>
    </lineage>
</organism>
<dbReference type="PROSITE" id="PS00893">
    <property type="entry name" value="NUDIX_BOX"/>
    <property type="match status" value="1"/>
</dbReference>
<evidence type="ECO:0000313" key="10">
    <source>
        <dbReference type="Proteomes" id="UP000019373"/>
    </source>
</evidence>
<dbReference type="GO" id="GO:0046872">
    <property type="term" value="F:metal ion binding"/>
    <property type="evidence" value="ECO:0007669"/>
    <property type="project" value="UniProtKB-KW"/>
</dbReference>
<dbReference type="InterPro" id="IPR020084">
    <property type="entry name" value="NUDIX_hydrolase_CS"/>
</dbReference>
<dbReference type="OMA" id="WRMHHFF"/>
<gene>
    <name evidence="9" type="ORF">EPUS_00970</name>
</gene>
<dbReference type="CDD" id="cd03426">
    <property type="entry name" value="NUDIX_CoAse_Nudt7"/>
    <property type="match status" value="1"/>
</dbReference>
<comment type="cofactor">
    <cofactor evidence="2">
        <name>Mg(2+)</name>
        <dbReference type="ChEBI" id="CHEBI:18420"/>
    </cofactor>
</comment>
<evidence type="ECO:0000256" key="6">
    <source>
        <dbReference type="ARBA" id="ARBA00023211"/>
    </source>
</evidence>
<dbReference type="HOGENOM" id="CLU_040940_1_0_1"/>
<keyword evidence="5" id="KW-0460">Magnesium</keyword>
<keyword evidence="6" id="KW-0464">Manganese</keyword>
<dbReference type="eggNOG" id="KOG3069">
    <property type="taxonomic scope" value="Eukaryota"/>
</dbReference>
<dbReference type="Proteomes" id="UP000019373">
    <property type="component" value="Unassembled WGS sequence"/>
</dbReference>
<keyword evidence="4" id="KW-0378">Hydrolase</keyword>
<comment type="cofactor">
    <cofactor evidence="1">
        <name>Mn(2+)</name>
        <dbReference type="ChEBI" id="CHEBI:29035"/>
    </cofactor>
</comment>
<dbReference type="InterPro" id="IPR000086">
    <property type="entry name" value="NUDIX_hydrolase_dom"/>
</dbReference>
<evidence type="ECO:0000256" key="1">
    <source>
        <dbReference type="ARBA" id="ARBA00001936"/>
    </source>
</evidence>
<dbReference type="AlphaFoldDB" id="U1GP56"/>
<evidence type="ECO:0000256" key="5">
    <source>
        <dbReference type="ARBA" id="ARBA00022842"/>
    </source>
</evidence>
<evidence type="ECO:0000259" key="8">
    <source>
        <dbReference type="PROSITE" id="PS51462"/>
    </source>
</evidence>
<dbReference type="PROSITE" id="PS51462">
    <property type="entry name" value="NUDIX"/>
    <property type="match status" value="1"/>
</dbReference>
<accession>U1GP56</accession>
<feature type="domain" description="Nudix hydrolase" evidence="8">
    <location>
        <begin position="4"/>
        <end position="161"/>
    </location>
</feature>
<dbReference type="GO" id="GO:0010945">
    <property type="term" value="F:coenzyme A diphosphatase activity"/>
    <property type="evidence" value="ECO:0007669"/>
    <property type="project" value="InterPro"/>
</dbReference>